<feature type="transmembrane region" description="Helical" evidence="7">
    <location>
        <begin position="212"/>
        <end position="231"/>
    </location>
</feature>
<reference evidence="9" key="1">
    <citation type="submission" date="2018-05" db="EMBL/GenBank/DDBJ databases">
        <authorList>
            <person name="Lanie J.A."/>
            <person name="Ng W.-L."/>
            <person name="Kazmierczak K.M."/>
            <person name="Andrzejewski T.M."/>
            <person name="Davidsen T.M."/>
            <person name="Wayne K.J."/>
            <person name="Tettelin H."/>
            <person name="Glass J.I."/>
            <person name="Rusch D."/>
            <person name="Podicherti R."/>
            <person name="Tsui H.-C.T."/>
            <person name="Winkler M.E."/>
        </authorList>
    </citation>
    <scope>NUCLEOTIDE SEQUENCE</scope>
</reference>
<evidence type="ECO:0000256" key="1">
    <source>
        <dbReference type="ARBA" id="ARBA00004429"/>
    </source>
</evidence>
<name>A0A382G6E8_9ZZZZ</name>
<feature type="transmembrane region" description="Helical" evidence="7">
    <location>
        <begin position="51"/>
        <end position="68"/>
    </location>
</feature>
<feature type="transmembrane region" description="Helical" evidence="7">
    <location>
        <begin position="170"/>
        <end position="191"/>
    </location>
</feature>
<dbReference type="AlphaFoldDB" id="A0A382G6E8"/>
<proteinExistence type="predicted"/>
<organism evidence="9">
    <name type="scientific">marine metagenome</name>
    <dbReference type="NCBI Taxonomy" id="408172"/>
    <lineage>
        <taxon>unclassified sequences</taxon>
        <taxon>metagenomes</taxon>
        <taxon>ecological metagenomes</taxon>
    </lineage>
</organism>
<gene>
    <name evidence="9" type="ORF">METZ01_LOCUS223266</name>
</gene>
<evidence type="ECO:0000256" key="4">
    <source>
        <dbReference type="ARBA" id="ARBA00022692"/>
    </source>
</evidence>
<evidence type="ECO:0000259" key="8">
    <source>
        <dbReference type="Pfam" id="PF06808"/>
    </source>
</evidence>
<keyword evidence="5 7" id="KW-1133">Transmembrane helix</keyword>
<dbReference type="PANTHER" id="PTHR33362:SF5">
    <property type="entry name" value="C4-DICARBOXYLATE TRAP TRANSPORTER LARGE PERMEASE PROTEIN DCTM"/>
    <property type="match status" value="1"/>
</dbReference>
<feature type="domain" description="TRAP C4-dicarboxylate transport system permease DctM subunit" evidence="8">
    <location>
        <begin position="8"/>
        <end position="413"/>
    </location>
</feature>
<feature type="transmembrane region" description="Helical" evidence="7">
    <location>
        <begin position="310"/>
        <end position="343"/>
    </location>
</feature>
<feature type="transmembrane region" description="Helical" evidence="7">
    <location>
        <begin position="268"/>
        <end position="290"/>
    </location>
</feature>
<feature type="transmembrane region" description="Helical" evidence="7">
    <location>
        <begin position="355"/>
        <end position="382"/>
    </location>
</feature>
<evidence type="ECO:0000256" key="7">
    <source>
        <dbReference type="SAM" id="Phobius"/>
    </source>
</evidence>
<dbReference type="InterPro" id="IPR010656">
    <property type="entry name" value="DctM"/>
</dbReference>
<dbReference type="EMBL" id="UINC01053647">
    <property type="protein sequence ID" value="SVB70412.1"/>
    <property type="molecule type" value="Genomic_DNA"/>
</dbReference>
<evidence type="ECO:0000256" key="5">
    <source>
        <dbReference type="ARBA" id="ARBA00022989"/>
    </source>
</evidence>
<accession>A0A382G6E8</accession>
<feature type="transmembrane region" description="Helical" evidence="7">
    <location>
        <begin position="88"/>
        <end position="107"/>
    </location>
</feature>
<keyword evidence="2" id="KW-1003">Cell membrane</keyword>
<protein>
    <recommendedName>
        <fullName evidence="8">TRAP C4-dicarboxylate transport system permease DctM subunit domain-containing protein</fullName>
    </recommendedName>
</protein>
<feature type="transmembrane region" description="Helical" evidence="7">
    <location>
        <begin position="138"/>
        <end position="158"/>
    </location>
</feature>
<dbReference type="PANTHER" id="PTHR33362">
    <property type="entry name" value="SIALIC ACID TRAP TRANSPORTER PERMEASE PROTEIN SIAT-RELATED"/>
    <property type="match status" value="1"/>
</dbReference>
<keyword evidence="4 7" id="KW-0812">Transmembrane</keyword>
<dbReference type="PIRSF" id="PIRSF006066">
    <property type="entry name" value="HI0050"/>
    <property type="match status" value="1"/>
</dbReference>
<evidence type="ECO:0000256" key="2">
    <source>
        <dbReference type="ARBA" id="ARBA00022475"/>
    </source>
</evidence>
<feature type="transmembrane region" description="Helical" evidence="7">
    <location>
        <begin position="394"/>
        <end position="418"/>
    </location>
</feature>
<dbReference type="GO" id="GO:0005886">
    <property type="term" value="C:plasma membrane"/>
    <property type="evidence" value="ECO:0007669"/>
    <property type="project" value="UniProtKB-SubCell"/>
</dbReference>
<evidence type="ECO:0000313" key="9">
    <source>
        <dbReference type="EMBL" id="SVB70412.1"/>
    </source>
</evidence>
<dbReference type="InterPro" id="IPR004681">
    <property type="entry name" value="TRAP_DctM"/>
</dbReference>
<dbReference type="Pfam" id="PF06808">
    <property type="entry name" value="DctM"/>
    <property type="match status" value="1"/>
</dbReference>
<dbReference type="NCBIfam" id="TIGR00786">
    <property type="entry name" value="dctM"/>
    <property type="match status" value="1"/>
</dbReference>
<evidence type="ECO:0000256" key="3">
    <source>
        <dbReference type="ARBA" id="ARBA00022519"/>
    </source>
</evidence>
<keyword evidence="6 7" id="KW-0472">Membrane</keyword>
<sequence>MTAVFLLFLVLALLALRQSVVLILVVAAAYVHWFWGDGDLTYLVDDIWSSINRNVLLAIPMFILAGNIMTRGSIAERLIAIIRALTQWLPGGLAVATILSCAVFAAISGSSPVTLLAVGSILYPALLQEGYSKKFSLGALASGGTLGVVIPPSIPMILYAIATEKSISDLFLAGIIPGLMLAGVLSVYALIANRKIQSEPFDFVQTIQAFRNGIFALMTPVILLGGIYSGFFSATEAAAMAVGYSLLVEVFIHREIRMTDFFAIAVDTARLLGTLFPIIAIAISINLLLTAESVPQDFAKWMTTVVDNKITFLIALNIFLLVIGCLIDIGSAILMLSGILLPVAMAYGIDPIHFGIIMVVNLEIGFITPPVGLNLIVAMTAFKEDFLLICRSVLPFICLMLAVLFLVVFIPELSLFLIR</sequence>
<feature type="transmembrane region" description="Helical" evidence="7">
    <location>
        <begin position="113"/>
        <end position="131"/>
    </location>
</feature>
<evidence type="ECO:0000256" key="6">
    <source>
        <dbReference type="ARBA" id="ARBA00023136"/>
    </source>
</evidence>
<dbReference type="GO" id="GO:0022857">
    <property type="term" value="F:transmembrane transporter activity"/>
    <property type="evidence" value="ECO:0007669"/>
    <property type="project" value="TreeGrafter"/>
</dbReference>
<keyword evidence="3" id="KW-0997">Cell inner membrane</keyword>
<comment type="subcellular location">
    <subcellularLocation>
        <location evidence="1">Cell inner membrane</location>
        <topology evidence="1">Multi-pass membrane protein</topology>
    </subcellularLocation>
</comment>